<dbReference type="Pfam" id="PF07615">
    <property type="entry name" value="Ykof"/>
    <property type="match status" value="2"/>
</dbReference>
<evidence type="ECO:0000313" key="2">
    <source>
        <dbReference type="EMBL" id="SFH20025.1"/>
    </source>
</evidence>
<gene>
    <name evidence="3" type="ORF">E3O11_08840</name>
    <name evidence="2" type="ORF">SAMN05216274_101315</name>
</gene>
<feature type="domain" description="Thiamin/hydroxymethyl pyrimidine-binding YkoF putative" evidence="1">
    <location>
        <begin position="123"/>
        <end position="205"/>
    </location>
</feature>
<evidence type="ECO:0000313" key="5">
    <source>
        <dbReference type="Proteomes" id="UP000297963"/>
    </source>
</evidence>
<dbReference type="STRING" id="995038.SAMN05216274_101315"/>
<evidence type="ECO:0000313" key="4">
    <source>
        <dbReference type="Proteomes" id="UP000199681"/>
    </source>
</evidence>
<accession>A0A1I2Y307</accession>
<feature type="domain" description="Thiamin/hydroxymethyl pyrimidine-binding YkoF putative" evidence="1">
    <location>
        <begin position="19"/>
        <end position="96"/>
    </location>
</feature>
<organism evidence="3 5">
    <name type="scientific">Cryobacterium levicorallinum</name>
    <dbReference type="NCBI Taxonomy" id="995038"/>
    <lineage>
        <taxon>Bacteria</taxon>
        <taxon>Bacillati</taxon>
        <taxon>Actinomycetota</taxon>
        <taxon>Actinomycetes</taxon>
        <taxon>Micrococcales</taxon>
        <taxon>Microbacteriaceae</taxon>
        <taxon>Cryobacterium</taxon>
    </lineage>
</organism>
<sequence>MGTIIPETFTATPAEFGIGARLTLAVMRDDYAAVILDALQQADSTGLALQTGVVSTYLSGAEPDLLRYVSQVVAGASRSGAHVTATVQFSRGCPGEVTCTLPPTGGLFAEVVNLTPTGVHAVAEWALYPLDDGTGSASADHMRDIYAAIETAKASGLTVHSEHFVTRLEGDLALVLQVIAAGWIVAGRTVQHVATHATLSLNSPSLNSHAS</sequence>
<dbReference type="InterPro" id="IPR029756">
    <property type="entry name" value="MTH1187/YkoF-like"/>
</dbReference>
<dbReference type="InterPro" id="IPR011522">
    <property type="entry name" value="Thiamin/HMP-bd_put_YkoF"/>
</dbReference>
<dbReference type="Proteomes" id="UP000297963">
    <property type="component" value="Unassembled WGS sequence"/>
</dbReference>
<evidence type="ECO:0000259" key="1">
    <source>
        <dbReference type="Pfam" id="PF07615"/>
    </source>
</evidence>
<name>A0A1I2Y307_9MICO</name>
<reference evidence="2 4" key="1">
    <citation type="submission" date="2016-10" db="EMBL/GenBank/DDBJ databases">
        <authorList>
            <person name="Varghese N."/>
            <person name="Submissions S."/>
        </authorList>
    </citation>
    <scope>NUCLEOTIDE SEQUENCE [LARGE SCALE GENOMIC DNA]</scope>
    <source>
        <strain evidence="2 4">GMCC 1.11211</strain>
    </source>
</reference>
<dbReference type="RefSeq" id="WP_092448118.1">
    <property type="nucleotide sequence ID" value="NZ_BKAC01000010.1"/>
</dbReference>
<evidence type="ECO:0000313" key="3">
    <source>
        <dbReference type="EMBL" id="TFB85129.1"/>
    </source>
</evidence>
<dbReference type="EMBL" id="FOPW01000001">
    <property type="protein sequence ID" value="SFH20025.1"/>
    <property type="molecule type" value="Genomic_DNA"/>
</dbReference>
<dbReference type="EMBL" id="SOFE01000014">
    <property type="protein sequence ID" value="TFB85129.1"/>
    <property type="molecule type" value="Genomic_DNA"/>
</dbReference>
<keyword evidence="4" id="KW-1185">Reference proteome</keyword>
<comment type="caution">
    <text evidence="3">The sequence shown here is derived from an EMBL/GenBank/DDBJ whole genome shotgun (WGS) entry which is preliminary data.</text>
</comment>
<reference evidence="3 5" key="2">
    <citation type="submission" date="2019-03" db="EMBL/GenBank/DDBJ databases">
        <title>Genomics of glacier-inhabiting Cryobacterium strains.</title>
        <authorList>
            <person name="Liu Q."/>
            <person name="Xin Y.-H."/>
        </authorList>
    </citation>
    <scope>NUCLEOTIDE SEQUENCE [LARGE SCALE GENOMIC DNA]</scope>
    <source>
        <strain evidence="3 5">Hh34</strain>
    </source>
</reference>
<proteinExistence type="predicted"/>
<dbReference type="Gene3D" id="3.30.70.930">
    <property type="match status" value="2"/>
</dbReference>
<protein>
    <submittedName>
        <fullName evidence="2">YKOF-related Family</fullName>
    </submittedName>
</protein>
<dbReference type="SUPFAM" id="SSF89957">
    <property type="entry name" value="MTH1187/YkoF-like"/>
    <property type="match status" value="1"/>
</dbReference>
<dbReference type="Proteomes" id="UP000199681">
    <property type="component" value="Unassembled WGS sequence"/>
</dbReference>
<dbReference type="AlphaFoldDB" id="A0A1I2Y307"/>